<keyword evidence="16" id="KW-1185">Reference proteome</keyword>
<keyword evidence="8 12" id="KW-0862">Zinc</keyword>
<dbReference type="CDD" id="cd03364">
    <property type="entry name" value="TOPRIM_DnaG_primases"/>
    <property type="match status" value="1"/>
</dbReference>
<evidence type="ECO:0000256" key="4">
    <source>
        <dbReference type="ARBA" id="ARBA00022695"/>
    </source>
</evidence>
<dbReference type="RefSeq" id="WP_012057251.1">
    <property type="nucleotide sequence ID" value="NZ_CP007389.1"/>
</dbReference>
<name>A0ABN4UV28_9BACT</name>
<dbReference type="InterPro" id="IPR002694">
    <property type="entry name" value="Znf_CHC2"/>
</dbReference>
<dbReference type="InterPro" id="IPR013264">
    <property type="entry name" value="DNAG_N"/>
</dbReference>
<keyword evidence="11 12" id="KW-0804">Transcription</keyword>
<dbReference type="InterPro" id="IPR036977">
    <property type="entry name" value="DNA_primase_Znf_CHC2"/>
</dbReference>
<comment type="subunit">
    <text evidence="12">Monomer. Interacts with DnaB.</text>
</comment>
<evidence type="ECO:0000256" key="3">
    <source>
        <dbReference type="ARBA" id="ARBA00022679"/>
    </source>
</evidence>
<dbReference type="SUPFAM" id="SSF56731">
    <property type="entry name" value="DNA primase core"/>
    <property type="match status" value="1"/>
</dbReference>
<keyword evidence="5 12" id="KW-0235">DNA replication</keyword>
<keyword evidence="3 12" id="KW-0808">Transferase</keyword>
<dbReference type="PROSITE" id="PS50880">
    <property type="entry name" value="TOPRIM"/>
    <property type="match status" value="1"/>
</dbReference>
<keyword evidence="7 12" id="KW-0863">Zinc-finger</keyword>
<dbReference type="Gene3D" id="3.40.1360.10">
    <property type="match status" value="1"/>
</dbReference>
<dbReference type="Gene3D" id="3.90.580.10">
    <property type="entry name" value="Zinc finger, CHC2-type domain"/>
    <property type="match status" value="1"/>
</dbReference>
<gene>
    <name evidence="12" type="primary">dnaG</name>
    <name evidence="15" type="ORF">BW47_05515</name>
</gene>
<dbReference type="EMBL" id="CP007389">
    <property type="protein sequence ID" value="APT74010.1"/>
    <property type="molecule type" value="Genomic_DNA"/>
</dbReference>
<dbReference type="SMART" id="SM00400">
    <property type="entry name" value="ZnF_CHCC"/>
    <property type="match status" value="1"/>
</dbReference>
<protein>
    <recommendedName>
        <fullName evidence="12 13">DNA primase</fullName>
        <ecNumber evidence="12">2.7.7.101</ecNumber>
    </recommendedName>
</protein>
<evidence type="ECO:0000256" key="11">
    <source>
        <dbReference type="ARBA" id="ARBA00023163"/>
    </source>
</evidence>
<evidence type="ECO:0000256" key="8">
    <source>
        <dbReference type="ARBA" id="ARBA00022833"/>
    </source>
</evidence>
<dbReference type="InterPro" id="IPR050219">
    <property type="entry name" value="DnaG_primase"/>
</dbReference>
<keyword evidence="6 12" id="KW-0479">Metal-binding</keyword>
<dbReference type="InterPro" id="IPR030846">
    <property type="entry name" value="DnaG_bac"/>
</dbReference>
<evidence type="ECO:0000256" key="1">
    <source>
        <dbReference type="ARBA" id="ARBA00022478"/>
    </source>
</evidence>
<dbReference type="Gene3D" id="3.90.980.10">
    <property type="entry name" value="DNA primase, catalytic core, N-terminal domain"/>
    <property type="match status" value="1"/>
</dbReference>
<dbReference type="PANTHER" id="PTHR30313">
    <property type="entry name" value="DNA PRIMASE"/>
    <property type="match status" value="1"/>
</dbReference>
<comment type="domain">
    <text evidence="12">Contains an N-terminal zinc-binding domain, a central core domain that contains the primase activity, and a C-terminal DnaB-binding domain.</text>
</comment>
<keyword evidence="2 12" id="KW-0639">Primosome</keyword>
<feature type="domain" description="Toprim" evidence="14">
    <location>
        <begin position="237"/>
        <end position="318"/>
    </location>
</feature>
<dbReference type="PIRSF" id="PIRSF002811">
    <property type="entry name" value="DnaG"/>
    <property type="match status" value="1"/>
</dbReference>
<dbReference type="SMART" id="SM00493">
    <property type="entry name" value="TOPRIM"/>
    <property type="match status" value="1"/>
</dbReference>
<comment type="cofactor">
    <cofactor evidence="12 13">
        <name>Zn(2+)</name>
        <dbReference type="ChEBI" id="CHEBI:29105"/>
    </cofactor>
    <text evidence="12 13">Binds 1 zinc ion per monomer.</text>
</comment>
<dbReference type="InterPro" id="IPR034151">
    <property type="entry name" value="TOPRIM_DnaG_bac"/>
</dbReference>
<evidence type="ECO:0000256" key="5">
    <source>
        <dbReference type="ARBA" id="ARBA00022705"/>
    </source>
</evidence>
<evidence type="ECO:0000256" key="6">
    <source>
        <dbReference type="ARBA" id="ARBA00022723"/>
    </source>
</evidence>
<dbReference type="Proteomes" id="UP000185490">
    <property type="component" value="Chromosome"/>
</dbReference>
<feature type="zinc finger region" description="CHC2-type" evidence="12">
    <location>
        <begin position="37"/>
        <end position="61"/>
    </location>
</feature>
<evidence type="ECO:0000256" key="2">
    <source>
        <dbReference type="ARBA" id="ARBA00022515"/>
    </source>
</evidence>
<dbReference type="Pfam" id="PF13155">
    <property type="entry name" value="Toprim_2"/>
    <property type="match status" value="1"/>
</dbReference>
<dbReference type="EC" id="2.7.7.101" evidence="12"/>
<evidence type="ECO:0000256" key="9">
    <source>
        <dbReference type="ARBA" id="ARBA00022842"/>
    </source>
</evidence>
<evidence type="ECO:0000256" key="7">
    <source>
        <dbReference type="ARBA" id="ARBA00022771"/>
    </source>
</evidence>
<evidence type="ECO:0000259" key="14">
    <source>
        <dbReference type="PROSITE" id="PS50880"/>
    </source>
</evidence>
<dbReference type="HAMAP" id="MF_00974">
    <property type="entry name" value="DNA_primase_DnaG"/>
    <property type="match status" value="1"/>
</dbReference>
<dbReference type="InterPro" id="IPR037068">
    <property type="entry name" value="DNA_primase_core_N_sf"/>
</dbReference>
<dbReference type="InterPro" id="IPR006171">
    <property type="entry name" value="TOPRIM_dom"/>
</dbReference>
<dbReference type="SUPFAM" id="SSF57783">
    <property type="entry name" value="Zinc beta-ribbon"/>
    <property type="match status" value="1"/>
</dbReference>
<accession>A0ABN4UV28</accession>
<evidence type="ECO:0000313" key="16">
    <source>
        <dbReference type="Proteomes" id="UP000185490"/>
    </source>
</evidence>
<dbReference type="PANTHER" id="PTHR30313:SF2">
    <property type="entry name" value="DNA PRIMASE"/>
    <property type="match status" value="1"/>
</dbReference>
<comment type="catalytic activity">
    <reaction evidence="12">
        <text>ssDNA + n NTP = ssDNA/pppN(pN)n-1 hybrid + (n-1) diphosphate.</text>
        <dbReference type="EC" id="2.7.7.101"/>
    </reaction>
</comment>
<proteinExistence type="inferred from homology"/>
<keyword evidence="1 12" id="KW-0240">DNA-directed RNA polymerase</keyword>
<reference evidence="15 16" key="1">
    <citation type="submission" date="2014-02" db="EMBL/GenBank/DDBJ databases">
        <title>Diversity of Thermotogales isolates from hydrothermal vents.</title>
        <authorList>
            <person name="Haverkamp T.H.A."/>
            <person name="Lossouarn J."/>
            <person name="Geslin C."/>
            <person name="Nesbo C.L."/>
        </authorList>
    </citation>
    <scope>NUCLEOTIDE SEQUENCE [LARGE SCALE GENOMIC DNA]</scope>
    <source>
        <strain evidence="15 16">431</strain>
    </source>
</reference>
<keyword evidence="10 12" id="KW-0238">DNA-binding</keyword>
<keyword evidence="9" id="KW-0460">Magnesium</keyword>
<evidence type="ECO:0000256" key="10">
    <source>
        <dbReference type="ARBA" id="ARBA00023125"/>
    </source>
</evidence>
<comment type="similarity">
    <text evidence="12 13">Belongs to the DnaG primase family.</text>
</comment>
<organism evidence="15 16">
    <name type="scientific">Thermosipho melanesiensis</name>
    <dbReference type="NCBI Taxonomy" id="46541"/>
    <lineage>
        <taxon>Bacteria</taxon>
        <taxon>Thermotogati</taxon>
        <taxon>Thermotogota</taxon>
        <taxon>Thermotogae</taxon>
        <taxon>Thermotogales</taxon>
        <taxon>Fervidobacteriaceae</taxon>
        <taxon>Thermosipho</taxon>
    </lineage>
</organism>
<evidence type="ECO:0000313" key="15">
    <source>
        <dbReference type="EMBL" id="APT74010.1"/>
    </source>
</evidence>
<dbReference type="Pfam" id="PF08275">
    <property type="entry name" value="DNAG_N"/>
    <property type="match status" value="1"/>
</dbReference>
<sequence length="530" mass="61335">MFPKQVIEEIKSKIDIVEFVSRYVSLQKVGNNYRGLCPFHTETTPSFYVNPSFKTYHCFGCGASGDVIKFLEEIENISFSEAVKKLAKEVGIKVDVKVSSFQQLYYRLYELIHEEYKKHLQKNSIAVEYLQKRSFTAEEILKYEFGFSPLNSKIPQKVAENLGIKILKKFGFSTKDLFEGRLIIPIKDENGRIIAFGGRLLGEGQPKYLNSFETDFFKKSKTLFLLDRAKDQIKIADFAIICEGYFDALAFHRADITNAVATLGTAFTKFHAFKLKKITSNVVLSFDTDAAGLKAALQSIKILVLMGFNVMVANKSAEKDPDEIYRTNGKEGLYNFIKEAIPAEKFIPIALSKKYNFENPNAIQLFLKEIKNWENLFKNFPKRLEIFQSVVKEISGSSLSTTKIVKKSNFSLDDVIIYILINYPEIDLEIDPKILNNRSLEILKHLKNFSFENLSKKLQEYIKEVLEKMKHVEINEEYIEEIKKKIQEKSLEKRLEEIDEYIKNSKDPSEKRLLLNTRIELVRKLKNIRR</sequence>
<evidence type="ECO:0000256" key="13">
    <source>
        <dbReference type="PIRNR" id="PIRNR002811"/>
    </source>
</evidence>
<dbReference type="Pfam" id="PF01807">
    <property type="entry name" value="Zn_ribbon_DnaG"/>
    <property type="match status" value="1"/>
</dbReference>
<dbReference type="InterPro" id="IPR006295">
    <property type="entry name" value="DNA_primase_DnaG"/>
</dbReference>
<dbReference type="NCBIfam" id="TIGR01391">
    <property type="entry name" value="dnaG"/>
    <property type="match status" value="1"/>
</dbReference>
<evidence type="ECO:0000256" key="12">
    <source>
        <dbReference type="HAMAP-Rule" id="MF_00974"/>
    </source>
</evidence>
<comment type="function">
    <text evidence="12 13">RNA polymerase that catalyzes the synthesis of short RNA molecules used as primers for DNA polymerase during DNA replication.</text>
</comment>
<keyword evidence="4 12" id="KW-0548">Nucleotidyltransferase</keyword>